<gene>
    <name evidence="3" type="ORF">C6Y53_08265</name>
</gene>
<feature type="compositionally biased region" description="Low complexity" evidence="1">
    <location>
        <begin position="65"/>
        <end position="92"/>
    </location>
</feature>
<feature type="compositionally biased region" description="Low complexity" evidence="1">
    <location>
        <begin position="202"/>
        <end position="222"/>
    </location>
</feature>
<dbReference type="Pfam" id="PF14326">
    <property type="entry name" value="DUF4384"/>
    <property type="match status" value="1"/>
</dbReference>
<protein>
    <submittedName>
        <fullName evidence="3">DUF4384 domain-containing protein</fullName>
    </submittedName>
</protein>
<feature type="domain" description="DUF4384" evidence="2">
    <location>
        <begin position="370"/>
        <end position="448"/>
    </location>
</feature>
<sequence length="495" mass="50696">MSRAALLWAAGLAGSAAAHLGMAALLWAAIRPEPVDEQPMPGSEFEVESYRLDRQQAREAPAHGQQAEESQAETAALAPGAIPRSRARARVPPADRLAPAQAAAGRLAAALPAGVQAAAAPAPVQQAAPARPAAQSIAPDRPAATPLAAAAQPALAVAATLPRPRPIGAAGSSATPVPAATPRPVALRAEVDAATSVPPAVPQAQGVPAATPDAAPAAASDPDPLRLTAALAFSGSGDGDVDPVSIAAFQSFMRPGDATARADPMRDGIAALLAQVPCSRLQVGFDPASATLQVNGHVPEGDLRAPVLAALKAQMGADIAVSDNILILPRPQCGMLTGIADAGLPQSTDQITNPLLIGADTHARVFGFVDGDRLTLDMTAPDYDAYLYVDYFDAGGNVLHLVPNDHAPLERTTAKAALEVGGGDGGLQLFIGPPYGQEIAVAFAASSPLYDGLRPVQEAAAPYLDWLKSRIAEARERDSGFKGEWVYFFVSTRAE</sequence>
<feature type="region of interest" description="Disordered" evidence="1">
    <location>
        <begin position="52"/>
        <end position="92"/>
    </location>
</feature>
<proteinExistence type="predicted"/>
<dbReference type="EMBL" id="CP027665">
    <property type="protein sequence ID" value="AVO37697.2"/>
    <property type="molecule type" value="Genomic_DNA"/>
</dbReference>
<dbReference type="InterPro" id="IPR025493">
    <property type="entry name" value="DUF4384"/>
</dbReference>
<evidence type="ECO:0000259" key="2">
    <source>
        <dbReference type="Pfam" id="PF14326"/>
    </source>
</evidence>
<feature type="compositionally biased region" description="Basic and acidic residues" evidence="1">
    <location>
        <begin position="52"/>
        <end position="61"/>
    </location>
</feature>
<dbReference type="RefSeq" id="WP_149615501.1">
    <property type="nucleotide sequence ID" value="NZ_CP027665.1"/>
</dbReference>
<reference evidence="4" key="1">
    <citation type="submission" date="2018-03" db="EMBL/GenBank/DDBJ databases">
        <title>Genomic analysis of the strain SH-1 isolated from shrimp intestine.</title>
        <authorList>
            <person name="Kim Y.-S."/>
            <person name="Kim S.-E."/>
            <person name="Kim K.-H."/>
        </authorList>
    </citation>
    <scope>NUCLEOTIDE SEQUENCE [LARGE SCALE GENOMIC DNA]</scope>
    <source>
        <strain evidence="4">SH-1</strain>
    </source>
</reference>
<feature type="region of interest" description="Disordered" evidence="1">
    <location>
        <begin position="196"/>
        <end position="222"/>
    </location>
</feature>
<evidence type="ECO:0000313" key="3">
    <source>
        <dbReference type="EMBL" id="AVO37697.2"/>
    </source>
</evidence>
<keyword evidence="4" id="KW-1185">Reference proteome</keyword>
<evidence type="ECO:0000256" key="1">
    <source>
        <dbReference type="SAM" id="MobiDB-lite"/>
    </source>
</evidence>
<evidence type="ECO:0000313" key="4">
    <source>
        <dbReference type="Proteomes" id="UP000237655"/>
    </source>
</evidence>
<dbReference type="KEGG" id="thas:C6Y53_08265"/>
<organism evidence="3 4">
    <name type="scientific">Pukyongiella litopenaei</name>
    <dbReference type="NCBI Taxonomy" id="2605946"/>
    <lineage>
        <taxon>Bacteria</taxon>
        <taxon>Pseudomonadati</taxon>
        <taxon>Pseudomonadota</taxon>
        <taxon>Alphaproteobacteria</taxon>
        <taxon>Rhodobacterales</taxon>
        <taxon>Paracoccaceae</taxon>
        <taxon>Pukyongiella</taxon>
    </lineage>
</organism>
<dbReference type="Proteomes" id="UP000237655">
    <property type="component" value="Chromosome"/>
</dbReference>
<name>A0A2S0MPD7_9RHOB</name>
<dbReference type="AlphaFoldDB" id="A0A2S0MPD7"/>
<accession>A0A2S0MPD7</accession>